<evidence type="ECO:0000259" key="1">
    <source>
        <dbReference type="Pfam" id="PF13817"/>
    </source>
</evidence>
<reference evidence="2 3" key="1">
    <citation type="submission" date="2018-08" db="EMBL/GenBank/DDBJ databases">
        <title>Chitinophaga sp. K20C18050901, a novel bacterium isolated from forest soil.</title>
        <authorList>
            <person name="Wang C."/>
        </authorList>
    </citation>
    <scope>NUCLEOTIDE SEQUENCE [LARGE SCALE GENOMIC DNA]</scope>
    <source>
        <strain evidence="2 3">K20C18050901</strain>
    </source>
</reference>
<feature type="domain" description="Transposase IS66 C-terminal" evidence="1">
    <location>
        <begin position="28"/>
        <end position="65"/>
    </location>
</feature>
<evidence type="ECO:0000313" key="3">
    <source>
        <dbReference type="Proteomes" id="UP000261174"/>
    </source>
</evidence>
<sequence length="72" mass="8449">MRPVTTFRNNSLFAGNENGAERVALFYSLIESCKLNNIDPYIYLNDIYDRLHDCPAHELVNLLLPYWEKKNT</sequence>
<name>A0A3E1NWW2_9BACT</name>
<evidence type="ECO:0000313" key="2">
    <source>
        <dbReference type="EMBL" id="RFM32344.1"/>
    </source>
</evidence>
<comment type="caution">
    <text evidence="2">The sequence shown here is derived from an EMBL/GenBank/DDBJ whole genome shotgun (WGS) entry which is preliminary data.</text>
</comment>
<dbReference type="Proteomes" id="UP000261174">
    <property type="component" value="Unassembled WGS sequence"/>
</dbReference>
<proteinExistence type="predicted"/>
<protein>
    <recommendedName>
        <fullName evidence="1">Transposase IS66 C-terminal domain-containing protein</fullName>
    </recommendedName>
</protein>
<dbReference type="InterPro" id="IPR039552">
    <property type="entry name" value="IS66_C"/>
</dbReference>
<accession>A0A3E1NWW2</accession>
<organism evidence="2 3">
    <name type="scientific">Chitinophaga silvisoli</name>
    <dbReference type="NCBI Taxonomy" id="2291814"/>
    <lineage>
        <taxon>Bacteria</taxon>
        <taxon>Pseudomonadati</taxon>
        <taxon>Bacteroidota</taxon>
        <taxon>Chitinophagia</taxon>
        <taxon>Chitinophagales</taxon>
        <taxon>Chitinophagaceae</taxon>
        <taxon>Chitinophaga</taxon>
    </lineage>
</organism>
<gene>
    <name evidence="2" type="ORF">DXN04_21900</name>
</gene>
<keyword evidence="3" id="KW-1185">Reference proteome</keyword>
<dbReference type="AlphaFoldDB" id="A0A3E1NWW2"/>
<dbReference type="EMBL" id="QTJV01000009">
    <property type="protein sequence ID" value="RFM32344.1"/>
    <property type="molecule type" value="Genomic_DNA"/>
</dbReference>
<dbReference type="Pfam" id="PF13817">
    <property type="entry name" value="DDE_Tnp_IS66_C"/>
    <property type="match status" value="1"/>
</dbReference>